<protein>
    <recommendedName>
        <fullName evidence="1">GIY-YIG domain-containing protein</fullName>
    </recommendedName>
</protein>
<dbReference type="InterPro" id="IPR035901">
    <property type="entry name" value="GIY-YIG_endonuc_sf"/>
</dbReference>
<dbReference type="Gene3D" id="3.40.1440.10">
    <property type="entry name" value="GIY-YIG endonuclease"/>
    <property type="match status" value="1"/>
</dbReference>
<gene>
    <name evidence="2" type="primary">orf459</name>
</gene>
<evidence type="ECO:0000313" key="2">
    <source>
        <dbReference type="EMBL" id="AMX22312.1"/>
    </source>
</evidence>
<dbReference type="SMART" id="SM00497">
    <property type="entry name" value="IENR1"/>
    <property type="match status" value="3"/>
</dbReference>
<dbReference type="SUPFAM" id="SSF82771">
    <property type="entry name" value="GIY-YIG endonuclease"/>
    <property type="match status" value="1"/>
</dbReference>
<accession>A0A191MXD0</accession>
<dbReference type="SMART" id="SM00465">
    <property type="entry name" value="GIYc"/>
    <property type="match status" value="1"/>
</dbReference>
<dbReference type="EMBL" id="KT428651">
    <property type="protein sequence ID" value="AMX22312.1"/>
    <property type="molecule type" value="Genomic_DNA"/>
</dbReference>
<keyword evidence="2" id="KW-0496">Mitochondrion</keyword>
<name>A0A191MXD0_CRYPA</name>
<geneLocation type="mitochondrion" evidence="2"/>
<organism evidence="2">
    <name type="scientific">Cryphonectria parasitica</name>
    <name type="common">Chestnut blight fungus</name>
    <name type="synonym">Endothia parasitica</name>
    <dbReference type="NCBI Taxonomy" id="5116"/>
    <lineage>
        <taxon>Eukaryota</taxon>
        <taxon>Fungi</taxon>
        <taxon>Dikarya</taxon>
        <taxon>Ascomycota</taxon>
        <taxon>Pezizomycotina</taxon>
        <taxon>Sordariomycetes</taxon>
        <taxon>Sordariomycetidae</taxon>
        <taxon>Diaporthales</taxon>
        <taxon>Cryphonectriaceae</taxon>
        <taxon>Cryphonectria-Endothia species complex</taxon>
        <taxon>Cryphonectria</taxon>
    </lineage>
</organism>
<reference evidence="2" key="1">
    <citation type="journal article" date="2016" name="PLoS ONE">
        <title>Intron Derived Size Polymorphism in the Mitochondrial Genomes of Closely Related Chrysoporthe Species.</title>
        <authorList>
            <person name="Kanzi A.M."/>
            <person name="Wingfield B.D."/>
            <person name="Steenkamp E.T."/>
            <person name="Naidoo S."/>
            <person name="van der Merwe N.A."/>
        </authorList>
    </citation>
    <scope>NUCLEOTIDE SEQUENCE</scope>
</reference>
<sequence>MKIKNNKKHIISNAVSLRRECGIYPSHIYPSIWKNNFLTSVNLKVNTKNWPLIYNKKSERLGDSLSPYQLAMKYLKSVNTITALEVNDVLAFSGISITQNLLDNILNRPRLVFTNLSLCTLNSPEFLEQVGTIRKEKCPAGVYIWTHLSTGDKYVGSSSSLARRLIGYFKNSHADVGKLIPLIKSEGVGAFNLEVIPLITDYKAKQELSIEQYFLLHSEYNLNRLRVVNNISGSRSKSLYMYTKDFTKLMFSSSTQEDFIFKFRIHHTIFTQSIMTGSIYLGKYIFTDQPVEGAELSNLSESELLAILEEDRLIVKQDEENRVGRKVTIRSINDGNFVQIFDSISDCIVYLNSTTPLLDSEKGNTAGKFSKTTLYRYIKSGKPYNGFICQWTDDQTSHIKDKSIGVKVLHIPTGTVNEYLTIRKAALAFDPVTTGQTIKAYIENSKLFRGEYRISYLSK</sequence>
<dbReference type="Pfam" id="PF01541">
    <property type="entry name" value="GIY-YIG"/>
    <property type="match status" value="1"/>
</dbReference>
<proteinExistence type="predicted"/>
<feature type="domain" description="GIY-YIG" evidence="1">
    <location>
        <begin position="139"/>
        <end position="228"/>
    </location>
</feature>
<dbReference type="AlphaFoldDB" id="A0A191MXD0"/>
<dbReference type="InterPro" id="IPR000305">
    <property type="entry name" value="GIY-YIG_endonuc"/>
</dbReference>
<evidence type="ECO:0000259" key="1">
    <source>
        <dbReference type="SMART" id="SM00465"/>
    </source>
</evidence>
<dbReference type="InterPro" id="IPR003647">
    <property type="entry name" value="Intron_nuc_1_rpt"/>
</dbReference>